<feature type="transmembrane region" description="Helical" evidence="1">
    <location>
        <begin position="89"/>
        <end position="109"/>
    </location>
</feature>
<dbReference type="EMBL" id="LRQG01000013">
    <property type="protein sequence ID" value="KXA43837.1"/>
    <property type="molecule type" value="Genomic_DNA"/>
</dbReference>
<comment type="caution">
    <text evidence="2">The sequence shown here is derived from an EMBL/GenBank/DDBJ whole genome shotgun (WGS) entry which is preliminary data.</text>
</comment>
<reference evidence="3" key="1">
    <citation type="submission" date="2016-01" db="EMBL/GenBank/DDBJ databases">
        <authorList>
            <person name="Mitreva M."/>
            <person name="Pepin K.H."/>
            <person name="Mihindukulasuriya K.A."/>
            <person name="Fulton R."/>
            <person name="Fronick C."/>
            <person name="O'Laughlin M."/>
            <person name="Miner T."/>
            <person name="Herter B."/>
            <person name="Rosa B.A."/>
            <person name="Cordes M."/>
            <person name="Tomlinson C."/>
            <person name="Wollam A."/>
            <person name="Palsikar V.B."/>
            <person name="Mardis E.R."/>
            <person name="Wilson R.K."/>
        </authorList>
    </citation>
    <scope>NUCLEOTIDE SEQUENCE [LARGE SCALE GENOMIC DNA]</scope>
    <source>
        <strain evidence="3">MJR7716</strain>
    </source>
</reference>
<protein>
    <submittedName>
        <fullName evidence="2">Uncharacterized protein</fullName>
    </submittedName>
</protein>
<dbReference type="RefSeq" id="WP_025876593.1">
    <property type="nucleotide sequence ID" value="NZ_BAAAXP010000089.1"/>
</dbReference>
<accession>A0A133QLR1</accession>
<sequence length="240" mass="26857">MTKQFLVNHRQQEVLNWSFGIGVAILLLGFIDSFVNTSDRVYGLFVDAISPIDMSNMVAVVKEVVMCVCTLSMWEVLRRSLYRRSHFALQLSLVVMMVLVLLGVVIATIPSGDVLTDTGVVRHTSFGTFKSTFPFFNHIAIYLAGVFVGVGLIRNYLGNLRFYGWALITFPVLDNLFQFGYYYLYTQVGGLTVNDLSTWNSVLQVAQFGLTLGSFCLLRFTMSSDASETNGDDSDINPYQ</sequence>
<evidence type="ECO:0000256" key="1">
    <source>
        <dbReference type="SAM" id="Phobius"/>
    </source>
</evidence>
<keyword evidence="1" id="KW-1133">Transmembrane helix</keyword>
<feature type="transmembrane region" description="Helical" evidence="1">
    <location>
        <begin position="55"/>
        <end position="77"/>
    </location>
</feature>
<gene>
    <name evidence="2" type="ORF">HMPREF3226_00281</name>
</gene>
<evidence type="ECO:0000313" key="2">
    <source>
        <dbReference type="EMBL" id="KXA43837.1"/>
    </source>
</evidence>
<dbReference type="STRING" id="28128.HMPREF3226_00281"/>
<feature type="transmembrane region" description="Helical" evidence="1">
    <location>
        <begin position="165"/>
        <end position="184"/>
    </location>
</feature>
<keyword evidence="3" id="KW-1185">Reference proteome</keyword>
<feature type="transmembrane region" description="Helical" evidence="1">
    <location>
        <begin position="14"/>
        <end position="35"/>
    </location>
</feature>
<evidence type="ECO:0000313" key="3">
    <source>
        <dbReference type="Proteomes" id="UP000070533"/>
    </source>
</evidence>
<feature type="transmembrane region" description="Helical" evidence="1">
    <location>
        <begin position="135"/>
        <end position="153"/>
    </location>
</feature>
<keyword evidence="1" id="KW-0812">Transmembrane</keyword>
<keyword evidence="1" id="KW-0472">Membrane</keyword>
<dbReference type="AlphaFoldDB" id="A0A133QLR1"/>
<feature type="transmembrane region" description="Helical" evidence="1">
    <location>
        <begin position="196"/>
        <end position="218"/>
    </location>
</feature>
<name>A0A133QLR1_9BACT</name>
<dbReference type="PATRIC" id="fig|28128.5.peg.284"/>
<dbReference type="Proteomes" id="UP000070533">
    <property type="component" value="Unassembled WGS sequence"/>
</dbReference>
<dbReference type="OrthoDB" id="1082760at2"/>
<proteinExistence type="predicted"/>
<organism evidence="2 3">
    <name type="scientific">Prevotella corporis</name>
    <dbReference type="NCBI Taxonomy" id="28128"/>
    <lineage>
        <taxon>Bacteria</taxon>
        <taxon>Pseudomonadati</taxon>
        <taxon>Bacteroidota</taxon>
        <taxon>Bacteroidia</taxon>
        <taxon>Bacteroidales</taxon>
        <taxon>Prevotellaceae</taxon>
        <taxon>Prevotella</taxon>
    </lineage>
</organism>